<evidence type="ECO:0000256" key="2">
    <source>
        <dbReference type="SAM" id="Phobius"/>
    </source>
</evidence>
<feature type="transmembrane region" description="Helical" evidence="2">
    <location>
        <begin position="42"/>
        <end position="67"/>
    </location>
</feature>
<dbReference type="PANTHER" id="PTHR31133:SF2">
    <property type="entry name" value="EXPRESSED PROTEIN"/>
    <property type="match status" value="1"/>
</dbReference>
<dbReference type="InterPro" id="IPR008586">
    <property type="entry name" value="DUF868_pln"/>
</dbReference>
<dbReference type="OrthoDB" id="1932537at2759"/>
<dbReference type="STRING" id="180498.A0A067JJI9"/>
<dbReference type="EMBL" id="KK915311">
    <property type="protein sequence ID" value="KDP22998.1"/>
    <property type="molecule type" value="Genomic_DNA"/>
</dbReference>
<gene>
    <name evidence="3" type="ORF">JCGZ_01720</name>
</gene>
<keyword evidence="4" id="KW-1185">Reference proteome</keyword>
<sequence>MRVPVGFLAKLWSFVRFLPFFFLLLILGLLKGAIICPLVVGIIVIGNSAVIIGLWMAHFLWTFYCVAKTQRLGLVLKTVVLLLLPLPLVLWPVLGIGASILGGIGYGFFAPLIATFEAVGQNVKEKCYHCFLDGCLSTIKGSCTVVRDFTDFCFHSYFSFMDELSEKVPKGEKPVDIKLLILPSCLLVILIAVPVDMILITVVALWKSPYMLFRGWKRLLEDLIGREGPFLETVCVPFAGLAIILWPLAVIGAVIGAILSSFFLGLYSVVVVHQEDSLHMGLAYVVAVVSLFDEYVNDLLYLGEGSRLPRILHRDGLINIKDIEVCISKGDCKMLSIKLPAWSLLQRLLASAKSDSSGLVISDDAELTRPRDKLFEWLIGPLLIMKEQIKQLQLYEDEENCLRMLIMKGKNENPEDWDETEFPSRDNVRRAQLQGIIRRLEGIVAFMTRVPTFRRRFMNLMKLLYVEALQAAASSDQNPISRQESDSGLEETCKIDLKPWIFWTKKGCKSFELEGSQVDIHWDLRSARFCGSPEPCSDFYVALVSDGEVVLLLGDHKKKAYKRTKARPALSEAVLFYKKENVFAKKSFSTRAKFDQQKQEHDIVVESSTTGHKDPEMWISIDGLVVIHVKNLQWKFRGNQTVMVNTQPVQVFWDVHDWLFNNAATGHGLFIFKPGAPECDDDKDSSPRAASDNSDSSKYFSAKSNASTPEFCLFLYAWKIE</sequence>
<accession>A0A067JJI9</accession>
<feature type="transmembrane region" description="Helical" evidence="2">
    <location>
        <begin position="74"/>
        <end position="94"/>
    </location>
</feature>
<keyword evidence="2" id="KW-0812">Transmembrane</keyword>
<proteinExistence type="predicted"/>
<feature type="compositionally biased region" description="Polar residues" evidence="1">
    <location>
        <begin position="691"/>
        <end position="704"/>
    </location>
</feature>
<feature type="transmembrane region" description="Helical" evidence="2">
    <location>
        <begin position="179"/>
        <end position="206"/>
    </location>
</feature>
<dbReference type="Pfam" id="PF05910">
    <property type="entry name" value="DUF868"/>
    <property type="match status" value="1"/>
</dbReference>
<feature type="transmembrane region" description="Helical" evidence="2">
    <location>
        <begin position="100"/>
        <end position="119"/>
    </location>
</feature>
<evidence type="ECO:0000313" key="3">
    <source>
        <dbReference type="EMBL" id="KDP22998.1"/>
    </source>
</evidence>
<dbReference type="AlphaFoldDB" id="A0A067JJI9"/>
<reference evidence="3 4" key="1">
    <citation type="journal article" date="2014" name="PLoS ONE">
        <title>Global Analysis of Gene Expression Profiles in Physic Nut (Jatropha curcas L.) Seedlings Exposed to Salt Stress.</title>
        <authorList>
            <person name="Zhang L."/>
            <person name="Zhang C."/>
            <person name="Wu P."/>
            <person name="Chen Y."/>
            <person name="Li M."/>
            <person name="Jiang H."/>
            <person name="Wu G."/>
        </authorList>
    </citation>
    <scope>NUCLEOTIDE SEQUENCE [LARGE SCALE GENOMIC DNA]</scope>
    <source>
        <strain evidence="4">cv. GZQX0401</strain>
        <tissue evidence="3">Young leaves</tissue>
    </source>
</reference>
<dbReference type="GO" id="GO:0010228">
    <property type="term" value="P:vegetative to reproductive phase transition of meristem"/>
    <property type="evidence" value="ECO:0007669"/>
    <property type="project" value="TreeGrafter"/>
</dbReference>
<feature type="transmembrane region" description="Helical" evidence="2">
    <location>
        <begin position="238"/>
        <end position="270"/>
    </location>
</feature>
<keyword evidence="2" id="KW-0472">Membrane</keyword>
<protein>
    <submittedName>
        <fullName evidence="3">Uncharacterized protein</fullName>
    </submittedName>
</protein>
<keyword evidence="2" id="KW-1133">Transmembrane helix</keyword>
<dbReference type="PANTHER" id="PTHR31133">
    <property type="entry name" value="MEMBRANE PROTEIN"/>
    <property type="match status" value="1"/>
</dbReference>
<feature type="transmembrane region" description="Helical" evidence="2">
    <location>
        <begin position="282"/>
        <end position="302"/>
    </location>
</feature>
<evidence type="ECO:0000256" key="1">
    <source>
        <dbReference type="SAM" id="MobiDB-lite"/>
    </source>
</evidence>
<feature type="region of interest" description="Disordered" evidence="1">
    <location>
        <begin position="680"/>
        <end position="704"/>
    </location>
</feature>
<name>A0A067JJI9_JATCU</name>
<evidence type="ECO:0000313" key="4">
    <source>
        <dbReference type="Proteomes" id="UP000027138"/>
    </source>
</evidence>
<dbReference type="InterPro" id="IPR040229">
    <property type="entry name" value="At3g27390-like"/>
</dbReference>
<dbReference type="Proteomes" id="UP000027138">
    <property type="component" value="Unassembled WGS sequence"/>
</dbReference>
<organism evidence="3 4">
    <name type="scientific">Jatropha curcas</name>
    <name type="common">Barbados nut</name>
    <dbReference type="NCBI Taxonomy" id="180498"/>
    <lineage>
        <taxon>Eukaryota</taxon>
        <taxon>Viridiplantae</taxon>
        <taxon>Streptophyta</taxon>
        <taxon>Embryophyta</taxon>
        <taxon>Tracheophyta</taxon>
        <taxon>Spermatophyta</taxon>
        <taxon>Magnoliopsida</taxon>
        <taxon>eudicotyledons</taxon>
        <taxon>Gunneridae</taxon>
        <taxon>Pentapetalae</taxon>
        <taxon>rosids</taxon>
        <taxon>fabids</taxon>
        <taxon>Malpighiales</taxon>
        <taxon>Euphorbiaceae</taxon>
        <taxon>Crotonoideae</taxon>
        <taxon>Jatropheae</taxon>
        <taxon>Jatropha</taxon>
    </lineage>
</organism>